<evidence type="ECO:0000313" key="5">
    <source>
        <dbReference type="EMBL" id="GGC62249.1"/>
    </source>
</evidence>
<dbReference type="Gene3D" id="3.40.630.30">
    <property type="match status" value="1"/>
</dbReference>
<evidence type="ECO:0000256" key="1">
    <source>
        <dbReference type="ARBA" id="ARBA00022679"/>
    </source>
</evidence>
<dbReference type="Pfam" id="PF13302">
    <property type="entry name" value="Acetyltransf_3"/>
    <property type="match status" value="1"/>
</dbReference>
<dbReference type="SUPFAM" id="SSF55729">
    <property type="entry name" value="Acyl-CoA N-acyltransferases (Nat)"/>
    <property type="match status" value="1"/>
</dbReference>
<dbReference type="InterPro" id="IPR000182">
    <property type="entry name" value="GNAT_dom"/>
</dbReference>
<dbReference type="PROSITE" id="PS51186">
    <property type="entry name" value="GNAT"/>
    <property type="match status" value="1"/>
</dbReference>
<keyword evidence="6" id="KW-1185">Reference proteome</keyword>
<evidence type="ECO:0000313" key="6">
    <source>
        <dbReference type="Proteomes" id="UP000637423"/>
    </source>
</evidence>
<accession>A0A916XBX5</accession>
<proteinExistence type="inferred from homology"/>
<dbReference type="Proteomes" id="UP000637423">
    <property type="component" value="Unassembled WGS sequence"/>
</dbReference>
<comment type="similarity">
    <text evidence="3">Belongs to the acetyltransferase family. RimJ subfamily.</text>
</comment>
<dbReference type="AlphaFoldDB" id="A0A916XBX5"/>
<keyword evidence="1" id="KW-0808">Transferase</keyword>
<reference evidence="5" key="2">
    <citation type="submission" date="2020-09" db="EMBL/GenBank/DDBJ databases">
        <authorList>
            <person name="Sun Q."/>
            <person name="Zhou Y."/>
        </authorList>
    </citation>
    <scope>NUCLEOTIDE SEQUENCE</scope>
    <source>
        <strain evidence="5">CGMCC 1.10998</strain>
    </source>
</reference>
<dbReference type="PANTHER" id="PTHR43792:SF8">
    <property type="entry name" value="[RIBOSOMAL PROTEIN US5]-ALANINE N-ACETYLTRANSFERASE"/>
    <property type="match status" value="1"/>
</dbReference>
<dbReference type="InterPro" id="IPR051531">
    <property type="entry name" value="N-acetyltransferase"/>
</dbReference>
<organism evidence="5 6">
    <name type="scientific">Undibacterium terreum</name>
    <dbReference type="NCBI Taxonomy" id="1224302"/>
    <lineage>
        <taxon>Bacteria</taxon>
        <taxon>Pseudomonadati</taxon>
        <taxon>Pseudomonadota</taxon>
        <taxon>Betaproteobacteria</taxon>
        <taxon>Burkholderiales</taxon>
        <taxon>Oxalobacteraceae</taxon>
        <taxon>Undibacterium</taxon>
    </lineage>
</organism>
<sequence length="188" mass="21557">MPFAIPLSIPSSRLTIRPIEERDLEAVFKCYNHHDVMRYCPPTRWGTLENARKWLVRIRQRVAEGNAMQFVIELKGPATVIGTCVLFKIDEGSLRAEIGYALGRDFWGAGYIHEALSALIDYTFNTMSLHRLEAEIDPRNEASARSLLRLGFVLEGTLRERWIDEDEVSDAGLYGLLARDWFARKDKN</sequence>
<protein>
    <submittedName>
        <fullName evidence="5">N-acetyltransferase</fullName>
    </submittedName>
</protein>
<evidence type="ECO:0000256" key="2">
    <source>
        <dbReference type="ARBA" id="ARBA00023315"/>
    </source>
</evidence>
<name>A0A916XBX5_9BURK</name>
<gene>
    <name evidence="5" type="ORF">GCM10011396_06400</name>
</gene>
<keyword evidence="2" id="KW-0012">Acyltransferase</keyword>
<dbReference type="RefSeq" id="WP_188564524.1">
    <property type="nucleotide sequence ID" value="NZ_BMED01000001.1"/>
</dbReference>
<comment type="caution">
    <text evidence="5">The sequence shown here is derived from an EMBL/GenBank/DDBJ whole genome shotgun (WGS) entry which is preliminary data.</text>
</comment>
<dbReference type="InterPro" id="IPR016181">
    <property type="entry name" value="Acyl_CoA_acyltransferase"/>
</dbReference>
<dbReference type="EMBL" id="BMED01000001">
    <property type="protein sequence ID" value="GGC62249.1"/>
    <property type="molecule type" value="Genomic_DNA"/>
</dbReference>
<dbReference type="GO" id="GO:0016747">
    <property type="term" value="F:acyltransferase activity, transferring groups other than amino-acyl groups"/>
    <property type="evidence" value="ECO:0007669"/>
    <property type="project" value="InterPro"/>
</dbReference>
<reference evidence="5" key="1">
    <citation type="journal article" date="2014" name="Int. J. Syst. Evol. Microbiol.">
        <title>Complete genome sequence of Corynebacterium casei LMG S-19264T (=DSM 44701T), isolated from a smear-ripened cheese.</title>
        <authorList>
            <consortium name="US DOE Joint Genome Institute (JGI-PGF)"/>
            <person name="Walter F."/>
            <person name="Albersmeier A."/>
            <person name="Kalinowski J."/>
            <person name="Ruckert C."/>
        </authorList>
    </citation>
    <scope>NUCLEOTIDE SEQUENCE</scope>
    <source>
        <strain evidence="5">CGMCC 1.10998</strain>
    </source>
</reference>
<feature type="domain" description="N-acetyltransferase" evidence="4">
    <location>
        <begin position="14"/>
        <end position="179"/>
    </location>
</feature>
<dbReference type="PANTHER" id="PTHR43792">
    <property type="entry name" value="GNAT FAMILY, PUTATIVE (AFU_ORTHOLOGUE AFUA_3G00765)-RELATED-RELATED"/>
    <property type="match status" value="1"/>
</dbReference>
<evidence type="ECO:0000256" key="3">
    <source>
        <dbReference type="ARBA" id="ARBA00038502"/>
    </source>
</evidence>
<evidence type="ECO:0000259" key="4">
    <source>
        <dbReference type="PROSITE" id="PS51186"/>
    </source>
</evidence>